<dbReference type="InterPro" id="IPR048365">
    <property type="entry name" value="TNP-like_RNaseH_N"/>
</dbReference>
<keyword evidence="4" id="KW-0238">DNA-binding</keyword>
<name>A0ABQ9ZW72_9CRUS</name>
<sequence>MPFKCAIPTCSSSKDPMLLAEWESNLHLLDGQHLSSKSKICQLHFSESDIIKGKTVKENGKDCFISHRNWILKPNALPSSENDLNCDAQTPFIGVRIVQPLPLALDLPAFIEEEADMQHSLAVQSLPSSLNGMNNTNCEAEIPLSVVEELGTDRSTSKGCACTCTCGKLGLTNTGVCTIQEQHGEKRSLVIDNLSSETNNAGKRICLDDATVFTAIEQQTQLQVMATAEQILSTIVPSSYFRANEAVLKIPPPPAWVWVKAAIAKGWTCNEFVSDDIFTATCTFRKRMTVNFEKLQVDYSVYGMECQNQDLIITKSFTNISELCNAIIRFHNTKVCLGLKMDNLDISSLAEIKGRILKHGTWRATSCQLLLANGRRNTCTSCLSLLNGTRKRLKRLAFRNRQLQNTHYRFQTKQHLIQRLRLESLKLDVARRKVKRAKLSNKSLKKKIKQLEEKFDALDHSKVEMLIKDDVQLTDSCSQAILLHPMFSSHSTTPSVLQPFYYTQCSPAILLHPVFSSHSTTPNVLQSFYYTQCFLASLLHPVFSSQSTTPSLLHPVYYTQSLHPVYCSTTVDTDKRTILMVLKKAKCLNKKSMRYDADWLLDCLILHLKSKAAYDQLATSKMIPVPHVNTLKRLLSGMSTHFGFNTFALQAMKRALSGLPDIQRMGSVVFDEMSIKEALNFNAQTFNFDGFIDTNSETSSTILPAIHIRLEEDEVLDTEESKLADHALVFVFRPYMASWIQPFAVFASKNSTSGEDLYRLVLKALVLLEEHGAIV</sequence>
<evidence type="ECO:0000313" key="8">
    <source>
        <dbReference type="Proteomes" id="UP001234178"/>
    </source>
</evidence>
<evidence type="ECO:0000256" key="3">
    <source>
        <dbReference type="ARBA" id="ARBA00022833"/>
    </source>
</evidence>
<dbReference type="SUPFAM" id="SSF57716">
    <property type="entry name" value="Glucocorticoid receptor-like (DNA-binding domain)"/>
    <property type="match status" value="1"/>
</dbReference>
<comment type="caution">
    <text evidence="7">The sequence shown here is derived from an EMBL/GenBank/DDBJ whole genome shotgun (WGS) entry which is preliminary data.</text>
</comment>
<keyword evidence="2" id="KW-0863">Zinc-finger</keyword>
<gene>
    <name evidence="7" type="ORF">OUZ56_032089</name>
</gene>
<dbReference type="Pfam" id="PF05485">
    <property type="entry name" value="THAP"/>
    <property type="match status" value="1"/>
</dbReference>
<protein>
    <recommendedName>
        <fullName evidence="6">THAP-type domain-containing protein</fullName>
    </recommendedName>
</protein>
<feature type="domain" description="THAP-type" evidence="6">
    <location>
        <begin position="3"/>
        <end position="87"/>
    </location>
</feature>
<feature type="coiled-coil region" evidence="5">
    <location>
        <begin position="427"/>
        <end position="461"/>
    </location>
</feature>
<evidence type="ECO:0000256" key="2">
    <source>
        <dbReference type="ARBA" id="ARBA00022771"/>
    </source>
</evidence>
<evidence type="ECO:0000256" key="1">
    <source>
        <dbReference type="ARBA" id="ARBA00022723"/>
    </source>
</evidence>
<dbReference type="EMBL" id="JAOYFB010000005">
    <property type="protein sequence ID" value="KAK4017137.1"/>
    <property type="molecule type" value="Genomic_DNA"/>
</dbReference>
<proteinExistence type="predicted"/>
<dbReference type="Pfam" id="PF21787">
    <property type="entry name" value="TNP-like_RNaseH_N"/>
    <property type="match status" value="1"/>
</dbReference>
<evidence type="ECO:0000256" key="4">
    <source>
        <dbReference type="ARBA" id="ARBA00023125"/>
    </source>
</evidence>
<dbReference type="InterPro" id="IPR006612">
    <property type="entry name" value="THAP_Znf"/>
</dbReference>
<accession>A0ABQ9ZW72</accession>
<reference evidence="7 8" key="1">
    <citation type="journal article" date="2023" name="Nucleic Acids Res.">
        <title>The hologenome of Daphnia magna reveals possible DNA methylation and microbiome-mediated evolution of the host genome.</title>
        <authorList>
            <person name="Chaturvedi A."/>
            <person name="Li X."/>
            <person name="Dhandapani V."/>
            <person name="Marshall H."/>
            <person name="Kissane S."/>
            <person name="Cuenca-Cambronero M."/>
            <person name="Asole G."/>
            <person name="Calvet F."/>
            <person name="Ruiz-Romero M."/>
            <person name="Marangio P."/>
            <person name="Guigo R."/>
            <person name="Rago D."/>
            <person name="Mirbahai L."/>
            <person name="Eastwood N."/>
            <person name="Colbourne J.K."/>
            <person name="Zhou J."/>
            <person name="Mallon E."/>
            <person name="Orsini L."/>
        </authorList>
    </citation>
    <scope>NUCLEOTIDE SEQUENCE [LARGE SCALE GENOMIC DNA]</scope>
    <source>
        <strain evidence="7">LRV0_1</strain>
    </source>
</reference>
<keyword evidence="3" id="KW-0862">Zinc</keyword>
<evidence type="ECO:0000259" key="6">
    <source>
        <dbReference type="SMART" id="SM00980"/>
    </source>
</evidence>
<organism evidence="7 8">
    <name type="scientific">Daphnia magna</name>
    <dbReference type="NCBI Taxonomy" id="35525"/>
    <lineage>
        <taxon>Eukaryota</taxon>
        <taxon>Metazoa</taxon>
        <taxon>Ecdysozoa</taxon>
        <taxon>Arthropoda</taxon>
        <taxon>Crustacea</taxon>
        <taxon>Branchiopoda</taxon>
        <taxon>Diplostraca</taxon>
        <taxon>Cladocera</taxon>
        <taxon>Anomopoda</taxon>
        <taxon>Daphniidae</taxon>
        <taxon>Daphnia</taxon>
    </lineage>
</organism>
<keyword evidence="5" id="KW-0175">Coiled coil</keyword>
<dbReference type="SMART" id="SM00980">
    <property type="entry name" value="THAP"/>
    <property type="match status" value="1"/>
</dbReference>
<evidence type="ECO:0000313" key="7">
    <source>
        <dbReference type="EMBL" id="KAK4017137.1"/>
    </source>
</evidence>
<keyword evidence="1" id="KW-0479">Metal-binding</keyword>
<dbReference type="Proteomes" id="UP001234178">
    <property type="component" value="Unassembled WGS sequence"/>
</dbReference>
<keyword evidence="8" id="KW-1185">Reference proteome</keyword>
<evidence type="ECO:0000256" key="5">
    <source>
        <dbReference type="SAM" id="Coils"/>
    </source>
</evidence>